<dbReference type="Pfam" id="PF04964">
    <property type="entry name" value="Flp_Fap"/>
    <property type="match status" value="1"/>
</dbReference>
<dbReference type="EMBL" id="JAGIOB010000001">
    <property type="protein sequence ID" value="MBP2416018.1"/>
    <property type="molecule type" value="Genomic_DNA"/>
</dbReference>
<feature type="transmembrane region" description="Helical" evidence="1">
    <location>
        <begin position="32"/>
        <end position="50"/>
    </location>
</feature>
<gene>
    <name evidence="2" type="ORF">JOF54_000940</name>
</gene>
<evidence type="ECO:0000313" key="3">
    <source>
        <dbReference type="Proteomes" id="UP000758168"/>
    </source>
</evidence>
<evidence type="ECO:0000313" key="2">
    <source>
        <dbReference type="EMBL" id="MBP2416018.1"/>
    </source>
</evidence>
<accession>A0ABS4Z4P1</accession>
<dbReference type="RefSeq" id="WP_210053450.1">
    <property type="nucleotide sequence ID" value="NZ_BAAAMH010000006.1"/>
</dbReference>
<organism evidence="2 3">
    <name type="scientific">Microlunatus capsulatus</name>
    <dbReference type="NCBI Taxonomy" id="99117"/>
    <lineage>
        <taxon>Bacteria</taxon>
        <taxon>Bacillati</taxon>
        <taxon>Actinomycetota</taxon>
        <taxon>Actinomycetes</taxon>
        <taxon>Propionibacteriales</taxon>
        <taxon>Propionibacteriaceae</taxon>
        <taxon>Microlunatus</taxon>
    </lineage>
</organism>
<dbReference type="Proteomes" id="UP000758168">
    <property type="component" value="Unassembled WGS sequence"/>
</dbReference>
<dbReference type="InterPro" id="IPR007047">
    <property type="entry name" value="Flp_Fap"/>
</dbReference>
<keyword evidence="1" id="KW-0812">Transmembrane</keyword>
<keyword evidence="1" id="KW-1133">Transmembrane helix</keyword>
<sequence>MTGAYAHLIAFLTVISNRFEDREERGATAVEYGLLVGLIAIVMITGVALVGPKLETLFTTVSGKL</sequence>
<reference evidence="2 3" key="1">
    <citation type="submission" date="2021-03" db="EMBL/GenBank/DDBJ databases">
        <title>Sequencing the genomes of 1000 actinobacteria strains.</title>
        <authorList>
            <person name="Klenk H.-P."/>
        </authorList>
    </citation>
    <scope>NUCLEOTIDE SEQUENCE [LARGE SCALE GENOMIC DNA]</scope>
    <source>
        <strain evidence="2 3">DSM 12936</strain>
    </source>
</reference>
<name>A0ABS4Z4P1_9ACTN</name>
<evidence type="ECO:0000256" key="1">
    <source>
        <dbReference type="SAM" id="Phobius"/>
    </source>
</evidence>
<keyword evidence="3" id="KW-1185">Reference proteome</keyword>
<keyword evidence="1" id="KW-0472">Membrane</keyword>
<comment type="caution">
    <text evidence="2">The sequence shown here is derived from an EMBL/GenBank/DDBJ whole genome shotgun (WGS) entry which is preliminary data.</text>
</comment>
<proteinExistence type="predicted"/>
<protein>
    <submittedName>
        <fullName evidence="2">Pilus assembly protein Flp/PilA</fullName>
    </submittedName>
</protein>